<proteinExistence type="predicted"/>
<name>A0A9P2YZT5_STAAU</name>
<evidence type="ECO:0000313" key="3">
    <source>
        <dbReference type="Proteomes" id="UP000265645"/>
    </source>
</evidence>
<reference evidence="3" key="1">
    <citation type="submission" date="2017-08" db="EMBL/GenBank/DDBJ databases">
        <title>Protection against atopic dermatitis through acquisition of Staphylococcus quorum-sensing agr mutations in the skin.</title>
        <authorList>
            <person name="Nakamura Y."/>
            <person name="Takahashi H."/>
            <person name="Takaya A."/>
            <person name="Inoue Y."/>
            <person name="Katayama Y."/>
            <person name="Kusuya Y."/>
            <person name="Shoji T."/>
            <person name="Takada S."/>
            <person name="Nakagawa S."/>
            <person name="Oguma R."/>
            <person name="Ozawa N."/>
            <person name="Yamaide F."/>
            <person name="Suzuki S."/>
            <person name="Villaruz A."/>
            <person name="Otto M."/>
            <person name="Matsue H."/>
            <person name="Nunez G."/>
            <person name="Shimojo N."/>
        </authorList>
    </citation>
    <scope>NUCLEOTIDE SEQUENCE [LARGE SCALE GENOMIC DNA]</scope>
    <source>
        <strain evidence="3">M1K003</strain>
    </source>
</reference>
<protein>
    <submittedName>
        <fullName evidence="2">Uncharacterized protein</fullName>
    </submittedName>
</protein>
<accession>A0A9P2YZT5</accession>
<dbReference type="AlphaFoldDB" id="A0A9P2YZT5"/>
<feature type="chain" id="PRO_5040120896" evidence="1">
    <location>
        <begin position="26"/>
        <end position="114"/>
    </location>
</feature>
<dbReference type="Proteomes" id="UP000265645">
    <property type="component" value="Unassembled WGS sequence"/>
</dbReference>
<evidence type="ECO:0000313" key="2">
    <source>
        <dbReference type="EMBL" id="GBV21765.1"/>
    </source>
</evidence>
<sequence length="114" mass="12689">MHIVKNLTKITVASALLLGLGGTYANIEHQSNNTLSHHTVDAKTLPKKTFTTHRSAKKKSNLPKTVTYKKNWNKGKPNATFVKGKLKRVSVKKKGSKYIGTYKGKLQVHNGNYN</sequence>
<keyword evidence="1" id="KW-0732">Signal</keyword>
<organism evidence="2 3">
    <name type="scientific">Staphylococcus aureus</name>
    <dbReference type="NCBI Taxonomy" id="1280"/>
    <lineage>
        <taxon>Bacteria</taxon>
        <taxon>Bacillati</taxon>
        <taxon>Bacillota</taxon>
        <taxon>Bacilli</taxon>
        <taxon>Bacillales</taxon>
        <taxon>Staphylococcaceae</taxon>
        <taxon>Staphylococcus</taxon>
    </lineage>
</organism>
<evidence type="ECO:0000256" key="1">
    <source>
        <dbReference type="SAM" id="SignalP"/>
    </source>
</evidence>
<gene>
    <name evidence="2" type="ORF">M1K003_2788</name>
</gene>
<feature type="signal peptide" evidence="1">
    <location>
        <begin position="1"/>
        <end position="25"/>
    </location>
</feature>
<dbReference type="EMBL" id="BDVT01000025">
    <property type="protein sequence ID" value="GBV21765.1"/>
    <property type="molecule type" value="Genomic_DNA"/>
</dbReference>
<dbReference type="RefSeq" id="WP_002485712.1">
    <property type="nucleotide sequence ID" value="NZ_BDVT01000025.1"/>
</dbReference>
<comment type="caution">
    <text evidence="2">The sequence shown here is derived from an EMBL/GenBank/DDBJ whole genome shotgun (WGS) entry which is preliminary data.</text>
</comment>